<accession>A0A9P7YEN6</accession>
<comment type="caution">
    <text evidence="3">The sequence shown here is derived from an EMBL/GenBank/DDBJ whole genome shotgun (WGS) entry which is preliminary data.</text>
</comment>
<organism evidence="3 4">
    <name type="scientific">Amylocarpus encephaloides</name>
    <dbReference type="NCBI Taxonomy" id="45428"/>
    <lineage>
        <taxon>Eukaryota</taxon>
        <taxon>Fungi</taxon>
        <taxon>Dikarya</taxon>
        <taxon>Ascomycota</taxon>
        <taxon>Pezizomycotina</taxon>
        <taxon>Leotiomycetes</taxon>
        <taxon>Helotiales</taxon>
        <taxon>Helotiales incertae sedis</taxon>
        <taxon>Amylocarpus</taxon>
    </lineage>
</organism>
<evidence type="ECO:0000313" key="4">
    <source>
        <dbReference type="Proteomes" id="UP000824998"/>
    </source>
</evidence>
<keyword evidence="4" id="KW-1185">Reference proteome</keyword>
<sequence length="344" mass="37520">MHVKSLTGFLLLAQKVHAAQTVLRFGCSQVVIERLDPLVNPGANPSPHVHQVHTLQNAFNALIPAESDVSQLANCTTCSFSEDLSNYWTANLYFKARNGTYKRVPQIPNRFLDGEVGGMTIYYTSPYDGSKSTAFKPGFRMLAGNADQRATGGVTKWNAICFRCYNAKNFGGDDRAPCSDSKVDSVSLPTKACPGGIRTTIRFPTCWNGKDLDSPDHMSHVSYPATKTFEENGPCPATHPVKLPQLMFEVIWDTASFNDKSLWPADGSQPFVFSTGDSTGYGQHGDYVFGWQEGVLQKAMDAGCFGASCKALKTQAFTAANKCAVPDTVREPVEGWIPRLPGQV</sequence>
<keyword evidence="1" id="KW-0732">Signal</keyword>
<evidence type="ECO:0000313" key="3">
    <source>
        <dbReference type="EMBL" id="KAG9232270.1"/>
    </source>
</evidence>
<name>A0A9P7YEN6_9HELO</name>
<evidence type="ECO:0000256" key="1">
    <source>
        <dbReference type="SAM" id="SignalP"/>
    </source>
</evidence>
<dbReference type="EMBL" id="MU251557">
    <property type="protein sequence ID" value="KAG9232270.1"/>
    <property type="molecule type" value="Genomic_DNA"/>
</dbReference>
<feature type="signal peptide" evidence="1">
    <location>
        <begin position="1"/>
        <end position="18"/>
    </location>
</feature>
<protein>
    <recommendedName>
        <fullName evidence="2">DUF1996 domain-containing protein</fullName>
    </recommendedName>
</protein>
<reference evidence="3" key="1">
    <citation type="journal article" date="2021" name="IMA Fungus">
        <title>Genomic characterization of three marine fungi, including Emericellopsis atlantica sp. nov. with signatures of a generalist lifestyle and marine biomass degradation.</title>
        <authorList>
            <person name="Hagestad O.C."/>
            <person name="Hou L."/>
            <person name="Andersen J.H."/>
            <person name="Hansen E.H."/>
            <person name="Altermark B."/>
            <person name="Li C."/>
            <person name="Kuhnert E."/>
            <person name="Cox R.J."/>
            <person name="Crous P.W."/>
            <person name="Spatafora J.W."/>
            <person name="Lail K."/>
            <person name="Amirebrahimi M."/>
            <person name="Lipzen A."/>
            <person name="Pangilinan J."/>
            <person name="Andreopoulos W."/>
            <person name="Hayes R.D."/>
            <person name="Ng V."/>
            <person name="Grigoriev I.V."/>
            <person name="Jackson S.A."/>
            <person name="Sutton T.D.S."/>
            <person name="Dobson A.D.W."/>
            <person name="Rama T."/>
        </authorList>
    </citation>
    <scope>NUCLEOTIDE SEQUENCE</scope>
    <source>
        <strain evidence="3">TRa018bII</strain>
    </source>
</reference>
<dbReference type="OrthoDB" id="74764at2759"/>
<dbReference type="PANTHER" id="PTHR43662:SF6">
    <property type="entry name" value="DUF1996 DOMAIN-CONTAINING PROTEIN"/>
    <property type="match status" value="1"/>
</dbReference>
<evidence type="ECO:0000259" key="2">
    <source>
        <dbReference type="Pfam" id="PF09362"/>
    </source>
</evidence>
<dbReference type="PANTHER" id="PTHR43662">
    <property type="match status" value="1"/>
</dbReference>
<dbReference type="Proteomes" id="UP000824998">
    <property type="component" value="Unassembled WGS sequence"/>
</dbReference>
<dbReference type="InterPro" id="IPR018535">
    <property type="entry name" value="DUF1996"/>
</dbReference>
<feature type="domain" description="DUF1996" evidence="2">
    <location>
        <begin position="36"/>
        <end position="291"/>
    </location>
</feature>
<dbReference type="Pfam" id="PF09362">
    <property type="entry name" value="DUF1996"/>
    <property type="match status" value="1"/>
</dbReference>
<gene>
    <name evidence="3" type="ORF">BJ875DRAFT_428040</name>
</gene>
<dbReference type="AlphaFoldDB" id="A0A9P7YEN6"/>
<feature type="chain" id="PRO_5040271218" description="DUF1996 domain-containing protein" evidence="1">
    <location>
        <begin position="19"/>
        <end position="344"/>
    </location>
</feature>
<proteinExistence type="predicted"/>